<dbReference type="InterPro" id="IPR010255">
    <property type="entry name" value="Haem_peroxidase_sf"/>
</dbReference>
<evidence type="ECO:0000256" key="1">
    <source>
        <dbReference type="ARBA" id="ARBA00001970"/>
    </source>
</evidence>
<protein>
    <recommendedName>
        <fullName evidence="10">Plant heme peroxidase family profile domain-containing protein</fullName>
    </recommendedName>
</protein>
<evidence type="ECO:0000256" key="9">
    <source>
        <dbReference type="SAM" id="MobiDB-lite"/>
    </source>
</evidence>
<reference evidence="11 12" key="1">
    <citation type="journal article" date="2019" name="Microbiol. Resour. Announc.">
        <title>Complete Genome Sequence of Halomonas sulfidaeris Strain Esulfide1 Isolated from a Metal Sulfide Rock at a Depth of 2,200 Meters, Obtained Using Nanopore Sequencing.</title>
        <authorList>
            <person name="Saito M."/>
            <person name="Nishigata A."/>
            <person name="Galipon J."/>
            <person name="Arakawa K."/>
        </authorList>
    </citation>
    <scope>NUCLEOTIDE SEQUENCE [LARGE SCALE GENOMIC DNA]</scope>
    <source>
        <strain evidence="11 12">ATCC BAA-803</strain>
    </source>
</reference>
<evidence type="ECO:0000256" key="4">
    <source>
        <dbReference type="ARBA" id="ARBA00022723"/>
    </source>
</evidence>
<evidence type="ECO:0000256" key="3">
    <source>
        <dbReference type="ARBA" id="ARBA00022617"/>
    </source>
</evidence>
<dbReference type="PANTHER" id="PTHR30555">
    <property type="entry name" value="HYDROPEROXIDASE I, BIFUNCTIONAL CATALASE-PEROXIDASE"/>
    <property type="match status" value="1"/>
</dbReference>
<dbReference type="GO" id="GO:0046872">
    <property type="term" value="F:metal ion binding"/>
    <property type="evidence" value="ECO:0007669"/>
    <property type="project" value="UniProtKB-KW"/>
</dbReference>
<organism evidence="11 12">
    <name type="scientific">Vreelandella sulfidaeris</name>
    <dbReference type="NCBI Taxonomy" id="115553"/>
    <lineage>
        <taxon>Bacteria</taxon>
        <taxon>Pseudomonadati</taxon>
        <taxon>Pseudomonadota</taxon>
        <taxon>Gammaproteobacteria</taxon>
        <taxon>Oceanospirillales</taxon>
        <taxon>Halomonadaceae</taxon>
        <taxon>Vreelandella</taxon>
    </lineage>
</organism>
<keyword evidence="2" id="KW-0575">Peroxidase</keyword>
<proteinExistence type="predicted"/>
<keyword evidence="6" id="KW-0408">Iron</keyword>
<keyword evidence="4" id="KW-0479">Metal-binding</keyword>
<evidence type="ECO:0000256" key="6">
    <source>
        <dbReference type="ARBA" id="ARBA00023004"/>
    </source>
</evidence>
<dbReference type="Gene3D" id="1.10.520.10">
    <property type="match status" value="2"/>
</dbReference>
<feature type="domain" description="Plant heme peroxidase family profile" evidence="10">
    <location>
        <begin position="81"/>
        <end position="169"/>
    </location>
</feature>
<keyword evidence="5" id="KW-0560">Oxidoreductase</keyword>
<dbReference type="AlphaFoldDB" id="A0A455U6W0"/>
<evidence type="ECO:0000259" key="10">
    <source>
        <dbReference type="Pfam" id="PF00141"/>
    </source>
</evidence>
<evidence type="ECO:0000256" key="7">
    <source>
        <dbReference type="ARBA" id="ARBA00023324"/>
    </source>
</evidence>
<dbReference type="GO" id="GO:0070301">
    <property type="term" value="P:cellular response to hydrogen peroxide"/>
    <property type="evidence" value="ECO:0007669"/>
    <property type="project" value="TreeGrafter"/>
</dbReference>
<dbReference type="PANTHER" id="PTHR30555:SF0">
    <property type="entry name" value="CATALASE-PEROXIDASE"/>
    <property type="match status" value="1"/>
</dbReference>
<evidence type="ECO:0000256" key="2">
    <source>
        <dbReference type="ARBA" id="ARBA00022559"/>
    </source>
</evidence>
<comment type="cofactor">
    <cofactor evidence="1">
        <name>heme b</name>
        <dbReference type="ChEBI" id="CHEBI:60344"/>
    </cofactor>
</comment>
<dbReference type="Proteomes" id="UP000320231">
    <property type="component" value="Chromosome"/>
</dbReference>
<dbReference type="GO" id="GO:0020037">
    <property type="term" value="F:heme binding"/>
    <property type="evidence" value="ECO:0007669"/>
    <property type="project" value="InterPro"/>
</dbReference>
<dbReference type="KEGG" id="hsr:HSBAA_15270"/>
<dbReference type="GO" id="GO:0042744">
    <property type="term" value="P:hydrogen peroxide catabolic process"/>
    <property type="evidence" value="ECO:0007669"/>
    <property type="project" value="UniProtKB-KW"/>
</dbReference>
<accession>A0A455U6W0</accession>
<dbReference type="EMBL" id="AP019514">
    <property type="protein sequence ID" value="BBI60221.1"/>
    <property type="molecule type" value="Genomic_DNA"/>
</dbReference>
<name>A0A455U6W0_9GAMM</name>
<dbReference type="GO" id="GO:0005829">
    <property type="term" value="C:cytosol"/>
    <property type="evidence" value="ECO:0007669"/>
    <property type="project" value="TreeGrafter"/>
</dbReference>
<feature type="region of interest" description="Disordered" evidence="9">
    <location>
        <begin position="168"/>
        <end position="194"/>
    </location>
</feature>
<dbReference type="SUPFAM" id="SSF48113">
    <property type="entry name" value="Heme-dependent peroxidases"/>
    <property type="match status" value="2"/>
</dbReference>
<keyword evidence="7" id="KW-0376">Hydrogen peroxide</keyword>
<comment type="catalytic activity">
    <reaction evidence="8">
        <text>2 H2O2 = O2 + 2 H2O</text>
        <dbReference type="Rhea" id="RHEA:20309"/>
        <dbReference type="ChEBI" id="CHEBI:15377"/>
        <dbReference type="ChEBI" id="CHEBI:15379"/>
        <dbReference type="ChEBI" id="CHEBI:16240"/>
        <dbReference type="EC" id="1.11.1.21"/>
    </reaction>
</comment>
<sequence>MNAADMAMIVDPDYLKISKEYRENPDVLADEFARAWYKLLHRDMGPRARYLGPQVPNEVLVWQDPVPEHEGPLVNDEQITALKQAIANTGLTAKQLVSTAWASACTYRQTDHRGGANGARIRLEPQVGWDINVRSGVADVIDQLEKIKNDSDANISLADMIVLGGNVGSRRPLKRPGTTSPFGSSRAVPTRPRR</sequence>
<evidence type="ECO:0000256" key="8">
    <source>
        <dbReference type="ARBA" id="ARBA00049145"/>
    </source>
</evidence>
<evidence type="ECO:0000313" key="12">
    <source>
        <dbReference type="Proteomes" id="UP000320231"/>
    </source>
</evidence>
<dbReference type="InterPro" id="IPR002016">
    <property type="entry name" value="Haem_peroxidase"/>
</dbReference>
<dbReference type="GO" id="GO:0004096">
    <property type="term" value="F:catalase activity"/>
    <property type="evidence" value="ECO:0007669"/>
    <property type="project" value="InterPro"/>
</dbReference>
<dbReference type="Pfam" id="PF00141">
    <property type="entry name" value="peroxidase"/>
    <property type="match status" value="1"/>
</dbReference>
<evidence type="ECO:0000256" key="5">
    <source>
        <dbReference type="ARBA" id="ARBA00023002"/>
    </source>
</evidence>
<evidence type="ECO:0000313" key="11">
    <source>
        <dbReference type="EMBL" id="BBI60221.1"/>
    </source>
</evidence>
<gene>
    <name evidence="11" type="ORF">HSBAA_15270</name>
</gene>
<dbReference type="InterPro" id="IPR000763">
    <property type="entry name" value="Catalase_peroxidase"/>
</dbReference>
<keyword evidence="3" id="KW-0349">Heme</keyword>